<dbReference type="Pfam" id="PF10087">
    <property type="entry name" value="DUF2325"/>
    <property type="match status" value="1"/>
</dbReference>
<reference evidence="4" key="1">
    <citation type="submission" date="2016-11" db="EMBL/GenBank/DDBJ databases">
        <authorList>
            <person name="Varghese N."/>
            <person name="Submissions S."/>
        </authorList>
    </citation>
    <scope>NUCLEOTIDE SEQUENCE [LARGE SCALE GENOMIC DNA]</scope>
    <source>
        <strain evidence="4">DSM 11792</strain>
    </source>
</reference>
<dbReference type="EMBL" id="FQUW01000060">
    <property type="protein sequence ID" value="SHF72783.1"/>
    <property type="molecule type" value="Genomic_DNA"/>
</dbReference>
<feature type="coiled-coil region" evidence="2">
    <location>
        <begin position="215"/>
        <end position="242"/>
    </location>
</feature>
<comment type="similarity">
    <text evidence="1">Belongs to the UPF0751 family.</text>
</comment>
<dbReference type="Proteomes" id="UP000184196">
    <property type="component" value="Unassembled WGS sequence"/>
</dbReference>
<dbReference type="OrthoDB" id="2372047at2"/>
<dbReference type="RefSeq" id="WP_073167679.1">
    <property type="nucleotide sequence ID" value="NZ_FQUW01000060.1"/>
</dbReference>
<evidence type="ECO:0000313" key="3">
    <source>
        <dbReference type="EMBL" id="SHF72783.1"/>
    </source>
</evidence>
<name>A0A1M5E0L7_9FIRM</name>
<evidence type="ECO:0000313" key="4">
    <source>
        <dbReference type="Proteomes" id="UP000184196"/>
    </source>
</evidence>
<accession>A0A1M5E0L7</accession>
<proteinExistence type="inferred from homology"/>
<dbReference type="InterPro" id="IPR016772">
    <property type="entry name" value="UCP020408"/>
</dbReference>
<gene>
    <name evidence="3" type="ORF">SAMN02745218_02963</name>
</gene>
<evidence type="ECO:0000256" key="2">
    <source>
        <dbReference type="SAM" id="Coils"/>
    </source>
</evidence>
<protein>
    <recommendedName>
        <fullName evidence="5">DUF2325 domain-containing protein</fullName>
    </recommendedName>
</protein>
<organism evidence="3 4">
    <name type="scientific">Desulfofundulus australicus DSM 11792</name>
    <dbReference type="NCBI Taxonomy" id="1121425"/>
    <lineage>
        <taxon>Bacteria</taxon>
        <taxon>Bacillati</taxon>
        <taxon>Bacillota</taxon>
        <taxon>Clostridia</taxon>
        <taxon>Eubacteriales</taxon>
        <taxon>Peptococcaceae</taxon>
        <taxon>Desulfofundulus</taxon>
    </lineage>
</organism>
<evidence type="ECO:0008006" key="5">
    <source>
        <dbReference type="Google" id="ProtNLM"/>
    </source>
</evidence>
<dbReference type="AlphaFoldDB" id="A0A1M5E0L7"/>
<sequence>MNLELYRQRLERLRAYCRKVGAGEVHLDFERDFYGFVATEIAVGILGKIGKETQIKFLSSTMKLPGKVRRKGPFEVTAYVMSRWFQVGDRVVAAIADVLSEVFEAEPPAAVEEAWRRGMPPHVVWALAKYLGKDGFAASLPGQPYFTEEEIEYHKIRYEAMARLYAIRRLKGDRVEQAIRREVDEKTFSYRQEIERLRGKLARVPEKVAEKAIESDLYREMYEKVKAEFEEAQRQFAEASKEYEMEICRLRNEVDLLRSILARYIRQHLSGLTVCVIGDEGHREGYKEIVLEYGGHMNFVCGIEDASVVKQAVRSSDVVIAVTAYCKHKVFTPAKEEAQRLGIPMIICPSAGLGAFREAVEKLKERLEKAG</sequence>
<evidence type="ECO:0000256" key="1">
    <source>
        <dbReference type="ARBA" id="ARBA00007189"/>
    </source>
</evidence>
<keyword evidence="2" id="KW-0175">Coiled coil</keyword>
<keyword evidence="4" id="KW-1185">Reference proteome</keyword>